<keyword evidence="2" id="KW-0812">Transmembrane</keyword>
<feature type="transmembrane region" description="Helical" evidence="2">
    <location>
        <begin position="27"/>
        <end position="59"/>
    </location>
</feature>
<protein>
    <submittedName>
        <fullName evidence="3">Uncharacterized protein</fullName>
    </submittedName>
</protein>
<keyword evidence="2" id="KW-1133">Transmembrane helix</keyword>
<feature type="region of interest" description="Disordered" evidence="1">
    <location>
        <begin position="102"/>
        <end position="130"/>
    </location>
</feature>
<comment type="caution">
    <text evidence="3">The sequence shown here is derived from an EMBL/GenBank/DDBJ whole genome shotgun (WGS) entry which is preliminary data.</text>
</comment>
<gene>
    <name evidence="3" type="ORF">AW09_001571</name>
</gene>
<evidence type="ECO:0000256" key="1">
    <source>
        <dbReference type="SAM" id="MobiDB-lite"/>
    </source>
</evidence>
<evidence type="ECO:0000313" key="3">
    <source>
        <dbReference type="EMBL" id="KFB73179.1"/>
    </source>
</evidence>
<organism evidence="3 4">
    <name type="scientific">Candidatus Accumulibacter phosphatis</name>
    <dbReference type="NCBI Taxonomy" id="327160"/>
    <lineage>
        <taxon>Bacteria</taxon>
        <taxon>Pseudomonadati</taxon>
        <taxon>Pseudomonadota</taxon>
        <taxon>Betaproteobacteria</taxon>
        <taxon>Candidatus Accumulibacter</taxon>
    </lineage>
</organism>
<proteinExistence type="predicted"/>
<evidence type="ECO:0000313" key="4">
    <source>
        <dbReference type="Proteomes" id="UP000020077"/>
    </source>
</evidence>
<dbReference type="EMBL" id="JDVG02000270">
    <property type="protein sequence ID" value="KFB73179.1"/>
    <property type="molecule type" value="Genomic_DNA"/>
</dbReference>
<sequence length="130" mass="14150">MSSNPQPFSSLRLTAPASGFFGRLITIAAGTLLLVAALMFSLLALTVLLSAGLLVFAYLKWKTRHLRRHLDEHLREQAQPSQPQPAPSGCVIDGEIIGDAEYEARTSTGNSPTSFLPEPCNRRPRPRVAP</sequence>
<reference evidence="3 4" key="1">
    <citation type="submission" date="2014-02" db="EMBL/GenBank/DDBJ databases">
        <title>Expanding our view of genomic diversity in Candidatus Accumulibacter clades.</title>
        <authorList>
            <person name="Skennerton C.T."/>
            <person name="Barr J.J."/>
            <person name="Slater F.R."/>
            <person name="Bond P.L."/>
            <person name="Tyson G.W."/>
        </authorList>
    </citation>
    <scope>NUCLEOTIDE SEQUENCE [LARGE SCALE GENOMIC DNA]</scope>
    <source>
        <strain evidence="4">BA-91</strain>
    </source>
</reference>
<dbReference type="AlphaFoldDB" id="A0A080M7U3"/>
<evidence type="ECO:0000256" key="2">
    <source>
        <dbReference type="SAM" id="Phobius"/>
    </source>
</evidence>
<name>A0A080M7U3_9PROT</name>
<keyword evidence="2" id="KW-0472">Membrane</keyword>
<feature type="compositionally biased region" description="Polar residues" evidence="1">
    <location>
        <begin position="105"/>
        <end position="114"/>
    </location>
</feature>
<dbReference type="Proteomes" id="UP000020077">
    <property type="component" value="Unassembled WGS sequence"/>
</dbReference>
<accession>A0A080M7U3</accession>